<comment type="caution">
    <text evidence="5">The sequence shown here is derived from an EMBL/GenBank/DDBJ whole genome shotgun (WGS) entry which is preliminary data.</text>
</comment>
<dbReference type="SUPFAM" id="SSF52922">
    <property type="entry name" value="TK C-terminal domain-like"/>
    <property type="match status" value="1"/>
</dbReference>
<name>A0A7C4S130_UNCW3</name>
<dbReference type="InterPro" id="IPR009014">
    <property type="entry name" value="Transketo_C/PFOR_II"/>
</dbReference>
<protein>
    <submittedName>
        <fullName evidence="5">2-oxoacid:acceptor oxidoreductase subunit alpha</fullName>
    </submittedName>
</protein>
<dbReference type="PANTHER" id="PTHR43088:SF1">
    <property type="entry name" value="SUBUNIT OF PYRUVATE:FLAVODOXIN OXIDOREDUCTASE"/>
    <property type="match status" value="1"/>
</dbReference>
<dbReference type="Gene3D" id="3.40.50.920">
    <property type="match status" value="1"/>
</dbReference>
<evidence type="ECO:0000259" key="3">
    <source>
        <dbReference type="Pfam" id="PF01855"/>
    </source>
</evidence>
<sequence>MRQLLSGNEAVAIGAIKAGIRFFAGYPITPSTEIAEYMARELPKIGGVFIQMEDEIASINAVIGASAAGMKAMTATSGPGFSLMQEGIGYACMAEIPCLIVNVQRGGPATGLPTKPSQSDVMQARWGTHGDHPIVVFYPYSVLESFYLTVKAVNTAYFLRVPVILLTDEIIAHMREVVELPEEIEIYQPKRKKKSPEEFLLYSEETIYDAEVAYFGEGYRIHISGLTHREDGFPTNNPEEIKRKLDRLKRKIEDNKEKLWDLEYQDIGAEICLISYGISARTALEAKYIFEKEEKRALGYIRLKTIWPFPDKPLKSLLKSAKKVIVVEMNQGQLINEIERAISPEIEIVGVQRYDGEIITPEEILAVI</sequence>
<dbReference type="Gene3D" id="3.40.50.970">
    <property type="match status" value="1"/>
</dbReference>
<dbReference type="InterPro" id="IPR002880">
    <property type="entry name" value="Pyrv_Fd/Flavodoxin_OxRdtase_N"/>
</dbReference>
<evidence type="ECO:0000259" key="4">
    <source>
        <dbReference type="Pfam" id="PF17147"/>
    </source>
</evidence>
<evidence type="ECO:0000256" key="1">
    <source>
        <dbReference type="ARBA" id="ARBA00023002"/>
    </source>
</evidence>
<dbReference type="InterPro" id="IPR052368">
    <property type="entry name" value="2-oxoacid_oxidoreductase"/>
</dbReference>
<dbReference type="InterPro" id="IPR029061">
    <property type="entry name" value="THDP-binding"/>
</dbReference>
<dbReference type="PANTHER" id="PTHR43088">
    <property type="entry name" value="SUBUNIT OF PYRUVATE:FLAVODOXIN OXIDOREDUCTASE-RELATED"/>
    <property type="match status" value="1"/>
</dbReference>
<dbReference type="Pfam" id="PF17147">
    <property type="entry name" value="PFOR_II"/>
    <property type="match status" value="1"/>
</dbReference>
<keyword evidence="2" id="KW-0175">Coiled coil</keyword>
<accession>A0A7C4S130</accession>
<gene>
    <name evidence="5" type="ORF">ENT60_01270</name>
</gene>
<evidence type="ECO:0000256" key="2">
    <source>
        <dbReference type="SAM" id="Coils"/>
    </source>
</evidence>
<dbReference type="FunFam" id="3.40.50.970:FF:000022">
    <property type="entry name" value="2-oxoglutarate ferredoxin oxidoreductase alpha subunit"/>
    <property type="match status" value="1"/>
</dbReference>
<feature type="coiled-coil region" evidence="2">
    <location>
        <begin position="238"/>
        <end position="265"/>
    </location>
</feature>
<dbReference type="InterPro" id="IPR033412">
    <property type="entry name" value="PFOR_II"/>
</dbReference>
<organism evidence="5">
    <name type="scientific">candidate division WOR-3 bacterium</name>
    <dbReference type="NCBI Taxonomy" id="2052148"/>
    <lineage>
        <taxon>Bacteria</taxon>
        <taxon>Bacteria division WOR-3</taxon>
    </lineage>
</organism>
<keyword evidence="1" id="KW-0560">Oxidoreductase</keyword>
<dbReference type="CDD" id="cd07034">
    <property type="entry name" value="TPP_PYR_PFOR_IOR-alpha_like"/>
    <property type="match status" value="1"/>
</dbReference>
<dbReference type="NCBIfam" id="NF006412">
    <property type="entry name" value="PRK08659.1"/>
    <property type="match status" value="1"/>
</dbReference>
<feature type="domain" description="Pyruvate flavodoxin/ferredoxin oxidoreductase pyrimidine binding" evidence="3">
    <location>
        <begin position="14"/>
        <end position="244"/>
    </location>
</feature>
<reference evidence="5" key="1">
    <citation type="journal article" date="2020" name="mSystems">
        <title>Genome- and Community-Level Interaction Insights into Carbon Utilization and Element Cycling Functions of Hydrothermarchaeota in Hydrothermal Sediment.</title>
        <authorList>
            <person name="Zhou Z."/>
            <person name="Liu Y."/>
            <person name="Xu W."/>
            <person name="Pan J."/>
            <person name="Luo Z.H."/>
            <person name="Li M."/>
        </authorList>
    </citation>
    <scope>NUCLEOTIDE SEQUENCE [LARGE SCALE GENOMIC DNA]</scope>
    <source>
        <strain evidence="5">SpSt-594</strain>
    </source>
</reference>
<evidence type="ECO:0000313" key="5">
    <source>
        <dbReference type="EMBL" id="HGU47181.1"/>
    </source>
</evidence>
<dbReference type="GO" id="GO:0016491">
    <property type="term" value="F:oxidoreductase activity"/>
    <property type="evidence" value="ECO:0007669"/>
    <property type="project" value="UniProtKB-KW"/>
</dbReference>
<dbReference type="SUPFAM" id="SSF52518">
    <property type="entry name" value="Thiamin diphosphate-binding fold (THDP-binding)"/>
    <property type="match status" value="1"/>
</dbReference>
<dbReference type="EMBL" id="DSZH01000061">
    <property type="protein sequence ID" value="HGU47181.1"/>
    <property type="molecule type" value="Genomic_DNA"/>
</dbReference>
<feature type="domain" description="Pyruvate:ferredoxin oxidoreductase core" evidence="4">
    <location>
        <begin position="269"/>
        <end position="364"/>
    </location>
</feature>
<dbReference type="Pfam" id="PF01855">
    <property type="entry name" value="POR_N"/>
    <property type="match status" value="1"/>
</dbReference>
<proteinExistence type="predicted"/>
<dbReference type="AlphaFoldDB" id="A0A7C4S130"/>